<evidence type="ECO:0000313" key="2">
    <source>
        <dbReference type="EMBL" id="EQL02729.1"/>
    </source>
</evidence>
<dbReference type="AlphaFoldDB" id="T5AJG5"/>
<evidence type="ECO:0000256" key="1">
    <source>
        <dbReference type="SAM" id="MobiDB-lite"/>
    </source>
</evidence>
<name>T5AJG5_OPHSC</name>
<organism evidence="2 3">
    <name type="scientific">Ophiocordyceps sinensis (strain Co18 / CGMCC 3.14243)</name>
    <name type="common">Yarsagumba caterpillar fungus</name>
    <name type="synonym">Hirsutella sinensis</name>
    <dbReference type="NCBI Taxonomy" id="911162"/>
    <lineage>
        <taxon>Eukaryota</taxon>
        <taxon>Fungi</taxon>
        <taxon>Dikarya</taxon>
        <taxon>Ascomycota</taxon>
        <taxon>Pezizomycotina</taxon>
        <taxon>Sordariomycetes</taxon>
        <taxon>Hypocreomycetidae</taxon>
        <taxon>Hypocreales</taxon>
        <taxon>Ophiocordycipitaceae</taxon>
        <taxon>Ophiocordyceps</taxon>
    </lineage>
</organism>
<feature type="compositionally biased region" description="Acidic residues" evidence="1">
    <location>
        <begin position="349"/>
        <end position="365"/>
    </location>
</feature>
<gene>
    <name evidence="2" type="ORF">OCS_01559</name>
</gene>
<feature type="region of interest" description="Disordered" evidence="1">
    <location>
        <begin position="348"/>
        <end position="369"/>
    </location>
</feature>
<dbReference type="eggNOG" id="ENOG502RR3Q">
    <property type="taxonomic scope" value="Eukaryota"/>
</dbReference>
<protein>
    <submittedName>
        <fullName evidence="2">Uncharacterized protein</fullName>
    </submittedName>
</protein>
<sequence length="410" mass="45654">MSNAQQLIEDALDDFDALMLEVEQFRFAQQQEVTGGPLLPSACLPHDLLAEIPKEDSTYINLSTTLIPHKCISGLSLLKYQTFHGVAAYQPCSRTIDKGGIFDALGPIDRNGDPVFKQARVWCCIVQARSALPKELRWVLATMYNFCNEMLRSEQDEDTLWQMRQWLMHWYNVADRLLYRYGISESAPDVDWFARPISRAPEHSHAPGHEATVSWQSSESKAMQHESDNSSGRRIVIRHRSHWACEKPWASSLGLTGNRVAAIPAWLDQQPYLSDVDETSTFDPTPSGYVSPKTRRAMLSSSLATTSGSLATPSGNWGSFPSWSRLNPRAAVFYPQIWPLSLTEKESLQESDESLASDEDDDGETETTACSCSLSSTCRMLPYAGFRERATGLGHGLGDVAKRLLNVGAS</sequence>
<dbReference type="EMBL" id="KE652275">
    <property type="protein sequence ID" value="EQL02729.1"/>
    <property type="molecule type" value="Genomic_DNA"/>
</dbReference>
<proteinExistence type="predicted"/>
<dbReference type="Proteomes" id="UP000019374">
    <property type="component" value="Unassembled WGS sequence"/>
</dbReference>
<evidence type="ECO:0000313" key="3">
    <source>
        <dbReference type="Proteomes" id="UP000019374"/>
    </source>
</evidence>
<dbReference type="HOGENOM" id="CLU_671025_0_0_1"/>
<dbReference type="OrthoDB" id="4923454at2759"/>
<accession>T5AJG5</accession>
<feature type="region of interest" description="Disordered" evidence="1">
    <location>
        <begin position="201"/>
        <end position="231"/>
    </location>
</feature>
<reference evidence="2 3" key="1">
    <citation type="journal article" date="2013" name="Chin. Sci. Bull.">
        <title>Genome survey uncovers the secrets of sex and lifestyle in caterpillar fungus.</title>
        <authorList>
            <person name="Hu X."/>
            <person name="Zhang Y."/>
            <person name="Xiao G."/>
            <person name="Zheng P."/>
            <person name="Xia Y."/>
            <person name="Zhang X."/>
            <person name="St Leger R.J."/>
            <person name="Liu X."/>
            <person name="Wang C."/>
        </authorList>
    </citation>
    <scope>NUCLEOTIDE SEQUENCE [LARGE SCALE GENOMIC DNA]</scope>
    <source>
        <strain evidence="3">Co18 / CGMCC 3.14243</strain>
        <tissue evidence="2">Fruit-body</tissue>
    </source>
</reference>